<evidence type="ECO:0008006" key="4">
    <source>
        <dbReference type="Google" id="ProtNLM"/>
    </source>
</evidence>
<dbReference type="AlphaFoldDB" id="A0A2S9DRA3"/>
<feature type="compositionally biased region" description="Polar residues" evidence="1">
    <location>
        <begin position="92"/>
        <end position="101"/>
    </location>
</feature>
<accession>A0A2S9DRA3</accession>
<dbReference type="Proteomes" id="UP000239458">
    <property type="component" value="Unassembled WGS sequence"/>
</dbReference>
<evidence type="ECO:0000313" key="3">
    <source>
        <dbReference type="Proteomes" id="UP000239458"/>
    </source>
</evidence>
<dbReference type="Gene3D" id="1.10.260.40">
    <property type="entry name" value="lambda repressor-like DNA-binding domains"/>
    <property type="match status" value="1"/>
</dbReference>
<feature type="region of interest" description="Disordered" evidence="1">
    <location>
        <begin position="77"/>
        <end position="101"/>
    </location>
</feature>
<dbReference type="InterPro" id="IPR010982">
    <property type="entry name" value="Lambda_DNA-bd_dom_sf"/>
</dbReference>
<evidence type="ECO:0000256" key="1">
    <source>
        <dbReference type="SAM" id="MobiDB-lite"/>
    </source>
</evidence>
<evidence type="ECO:0000313" key="2">
    <source>
        <dbReference type="EMBL" id="PRC05131.1"/>
    </source>
</evidence>
<dbReference type="InterPro" id="IPR001387">
    <property type="entry name" value="Cro/C1-type_HTH"/>
</dbReference>
<name>A0A2S9DRA3_PSECE</name>
<sequence length="101" mass="10574">MAQKISELINHFGSQSKTGDALGVSQATVSYWLSGSQKVSPEKAMLAEIVTGGAIKASSLCELIAQVEARHKVGESSTEFPIHARGPDGSVCASSTQQARQ</sequence>
<protein>
    <recommendedName>
        <fullName evidence="4">Transcriptional regulator</fullName>
    </recommendedName>
</protein>
<proteinExistence type="predicted"/>
<gene>
    <name evidence="2" type="ORF">CQ006_12500</name>
</gene>
<dbReference type="EMBL" id="PCQE01000017">
    <property type="protein sequence ID" value="PRC05131.1"/>
    <property type="molecule type" value="Genomic_DNA"/>
</dbReference>
<organism evidence="2 3">
    <name type="scientific">Pseudomonas cedrina</name>
    <dbReference type="NCBI Taxonomy" id="651740"/>
    <lineage>
        <taxon>Bacteria</taxon>
        <taxon>Pseudomonadati</taxon>
        <taxon>Pseudomonadota</taxon>
        <taxon>Gammaproteobacteria</taxon>
        <taxon>Pseudomonadales</taxon>
        <taxon>Pseudomonadaceae</taxon>
        <taxon>Pseudomonas</taxon>
    </lineage>
</organism>
<dbReference type="GO" id="GO:0003677">
    <property type="term" value="F:DNA binding"/>
    <property type="evidence" value="ECO:0007669"/>
    <property type="project" value="InterPro"/>
</dbReference>
<comment type="caution">
    <text evidence="2">The sequence shown here is derived from an EMBL/GenBank/DDBJ whole genome shotgun (WGS) entry which is preliminary data.</text>
</comment>
<dbReference type="Pfam" id="PF14549">
    <property type="entry name" value="P22_Cro"/>
    <property type="match status" value="1"/>
</dbReference>
<dbReference type="CDD" id="cd00093">
    <property type="entry name" value="HTH_XRE"/>
    <property type="match status" value="1"/>
</dbReference>
<dbReference type="SUPFAM" id="SSF47413">
    <property type="entry name" value="lambda repressor-like DNA-binding domains"/>
    <property type="match status" value="1"/>
</dbReference>
<reference evidence="2 3" key="1">
    <citation type="submission" date="2017-09" db="EMBL/GenBank/DDBJ databases">
        <title>Genomic, metabolic, and phenotypic characteristics of bacterial isolates from the natural microbiome of the model nematode Caenorhabditis elegans.</title>
        <authorList>
            <person name="Zimmermann J."/>
            <person name="Obeng N."/>
            <person name="Yang W."/>
            <person name="Obeng O."/>
            <person name="Kissoyan K."/>
            <person name="Pees B."/>
            <person name="Dirksen P."/>
            <person name="Hoppner M."/>
            <person name="Franke A."/>
            <person name="Rosenstiel P."/>
            <person name="Leippe M."/>
            <person name="Dierking K."/>
            <person name="Kaleta C."/>
            <person name="Schulenburg H."/>
        </authorList>
    </citation>
    <scope>NUCLEOTIDE SEQUENCE [LARGE SCALE GENOMIC DNA]</scope>
    <source>
        <strain evidence="2 3">MYb184</strain>
    </source>
</reference>
<dbReference type="RefSeq" id="WP_105225921.1">
    <property type="nucleotide sequence ID" value="NZ_PCQE01000017.1"/>
</dbReference>